<evidence type="ECO:0000256" key="7">
    <source>
        <dbReference type="ARBA" id="ARBA00022840"/>
    </source>
</evidence>
<proteinExistence type="predicted"/>
<evidence type="ECO:0000256" key="9">
    <source>
        <dbReference type="ARBA" id="ARBA00047899"/>
    </source>
</evidence>
<evidence type="ECO:0000256" key="5">
    <source>
        <dbReference type="ARBA" id="ARBA00022741"/>
    </source>
</evidence>
<evidence type="ECO:0000256" key="2">
    <source>
        <dbReference type="ARBA" id="ARBA00012513"/>
    </source>
</evidence>
<gene>
    <name evidence="13" type="ORF">T265_02555</name>
</gene>
<dbReference type="SMART" id="SM00220">
    <property type="entry name" value="S_TKc"/>
    <property type="match status" value="1"/>
</dbReference>
<comment type="catalytic activity">
    <reaction evidence="10">
        <text>L-seryl-[protein] + ATP = O-phospho-L-seryl-[protein] + ADP + H(+)</text>
        <dbReference type="Rhea" id="RHEA:17989"/>
        <dbReference type="Rhea" id="RHEA-COMP:9863"/>
        <dbReference type="Rhea" id="RHEA-COMP:11604"/>
        <dbReference type="ChEBI" id="CHEBI:15378"/>
        <dbReference type="ChEBI" id="CHEBI:29999"/>
        <dbReference type="ChEBI" id="CHEBI:30616"/>
        <dbReference type="ChEBI" id="CHEBI:83421"/>
        <dbReference type="ChEBI" id="CHEBI:456216"/>
        <dbReference type="EC" id="2.7.11.1"/>
    </reaction>
</comment>
<evidence type="ECO:0000256" key="1">
    <source>
        <dbReference type="ARBA" id="ARBA00001946"/>
    </source>
</evidence>
<dbReference type="InterPro" id="IPR051138">
    <property type="entry name" value="PIM_Ser/Thr_kinase"/>
</dbReference>
<feature type="compositionally biased region" description="Polar residues" evidence="11">
    <location>
        <begin position="412"/>
        <end position="436"/>
    </location>
</feature>
<dbReference type="STRING" id="6198.A0A075A659"/>
<dbReference type="KEGG" id="ovi:T265_02555"/>
<keyword evidence="7" id="KW-0067">ATP-binding</keyword>
<dbReference type="SUPFAM" id="SSF56112">
    <property type="entry name" value="Protein kinase-like (PK-like)"/>
    <property type="match status" value="1"/>
</dbReference>
<name>A0A075A659_OPIVI</name>
<evidence type="ECO:0000256" key="8">
    <source>
        <dbReference type="ARBA" id="ARBA00022842"/>
    </source>
</evidence>
<protein>
    <recommendedName>
        <fullName evidence="2">non-specific serine/threonine protein kinase</fullName>
        <ecNumber evidence="2">2.7.11.1</ecNumber>
    </recommendedName>
</protein>
<evidence type="ECO:0000259" key="12">
    <source>
        <dbReference type="PROSITE" id="PS50011"/>
    </source>
</evidence>
<evidence type="ECO:0000313" key="13">
    <source>
        <dbReference type="EMBL" id="KER31100.1"/>
    </source>
</evidence>
<comment type="catalytic activity">
    <reaction evidence="9">
        <text>L-threonyl-[protein] + ATP = O-phospho-L-threonyl-[protein] + ADP + H(+)</text>
        <dbReference type="Rhea" id="RHEA:46608"/>
        <dbReference type="Rhea" id="RHEA-COMP:11060"/>
        <dbReference type="Rhea" id="RHEA-COMP:11605"/>
        <dbReference type="ChEBI" id="CHEBI:15378"/>
        <dbReference type="ChEBI" id="CHEBI:30013"/>
        <dbReference type="ChEBI" id="CHEBI:30616"/>
        <dbReference type="ChEBI" id="CHEBI:61977"/>
        <dbReference type="ChEBI" id="CHEBI:456216"/>
        <dbReference type="EC" id="2.7.11.1"/>
    </reaction>
</comment>
<dbReference type="CTD" id="20316743"/>
<dbReference type="PANTHER" id="PTHR22984:SF29">
    <property type="entry name" value="SERINE_THREONINE-PROTEIN KINASE PIM-1"/>
    <property type="match status" value="1"/>
</dbReference>
<dbReference type="GeneID" id="20316743"/>
<dbReference type="AlphaFoldDB" id="A0A075A659"/>
<dbReference type="InterPro" id="IPR008271">
    <property type="entry name" value="Ser/Thr_kinase_AS"/>
</dbReference>
<dbReference type="GO" id="GO:0004674">
    <property type="term" value="F:protein serine/threonine kinase activity"/>
    <property type="evidence" value="ECO:0007669"/>
    <property type="project" value="UniProtKB-KW"/>
</dbReference>
<accession>A0A075A659</accession>
<dbReference type="OrthoDB" id="193931at2759"/>
<dbReference type="Proteomes" id="UP000054324">
    <property type="component" value="Unassembled WGS sequence"/>
</dbReference>
<feature type="compositionally biased region" description="Low complexity" evidence="11">
    <location>
        <begin position="345"/>
        <end position="357"/>
    </location>
</feature>
<organism evidence="13 14">
    <name type="scientific">Opisthorchis viverrini</name>
    <name type="common">Southeast Asian liver fluke</name>
    <dbReference type="NCBI Taxonomy" id="6198"/>
    <lineage>
        <taxon>Eukaryota</taxon>
        <taxon>Metazoa</taxon>
        <taxon>Spiralia</taxon>
        <taxon>Lophotrochozoa</taxon>
        <taxon>Platyhelminthes</taxon>
        <taxon>Trematoda</taxon>
        <taxon>Digenea</taxon>
        <taxon>Opisthorchiida</taxon>
        <taxon>Opisthorchiata</taxon>
        <taxon>Opisthorchiidae</taxon>
        <taxon>Opisthorchis</taxon>
    </lineage>
</organism>
<evidence type="ECO:0000256" key="10">
    <source>
        <dbReference type="ARBA" id="ARBA00048679"/>
    </source>
</evidence>
<reference evidence="13 14" key="1">
    <citation type="submission" date="2013-11" db="EMBL/GenBank/DDBJ databases">
        <title>Opisthorchis viverrini - life in the bile duct.</title>
        <authorList>
            <person name="Young N.D."/>
            <person name="Nagarajan N."/>
            <person name="Lin S.J."/>
            <person name="Korhonen P.K."/>
            <person name="Jex A.R."/>
            <person name="Hall R.S."/>
            <person name="Safavi-Hemami H."/>
            <person name="Kaewkong W."/>
            <person name="Bertrand D."/>
            <person name="Gao S."/>
            <person name="Seet Q."/>
            <person name="Wongkham S."/>
            <person name="Teh B.T."/>
            <person name="Wongkham C."/>
            <person name="Intapan P.M."/>
            <person name="Maleewong W."/>
            <person name="Yang X."/>
            <person name="Hu M."/>
            <person name="Wang Z."/>
            <person name="Hofmann A."/>
            <person name="Sternberg P.W."/>
            <person name="Tan P."/>
            <person name="Wang J."/>
            <person name="Gasser R.B."/>
        </authorList>
    </citation>
    <scope>NUCLEOTIDE SEQUENCE [LARGE SCALE GENOMIC DNA]</scope>
</reference>
<keyword evidence="8" id="KW-0460">Magnesium</keyword>
<keyword evidence="14" id="KW-1185">Reference proteome</keyword>
<dbReference type="PROSITE" id="PS50011">
    <property type="entry name" value="PROTEIN_KINASE_DOM"/>
    <property type="match status" value="1"/>
</dbReference>
<evidence type="ECO:0000256" key="6">
    <source>
        <dbReference type="ARBA" id="ARBA00022777"/>
    </source>
</evidence>
<evidence type="ECO:0000256" key="11">
    <source>
        <dbReference type="SAM" id="MobiDB-lite"/>
    </source>
</evidence>
<feature type="region of interest" description="Disordered" evidence="11">
    <location>
        <begin position="412"/>
        <end position="452"/>
    </location>
</feature>
<dbReference type="GO" id="GO:0005524">
    <property type="term" value="F:ATP binding"/>
    <property type="evidence" value="ECO:0007669"/>
    <property type="project" value="UniProtKB-KW"/>
</dbReference>
<feature type="domain" description="Protein kinase" evidence="12">
    <location>
        <begin position="48"/>
        <end position="300"/>
    </location>
</feature>
<keyword evidence="4" id="KW-0808">Transferase</keyword>
<keyword evidence="3" id="KW-0723">Serine/threonine-protein kinase</keyword>
<evidence type="ECO:0000256" key="3">
    <source>
        <dbReference type="ARBA" id="ARBA00022527"/>
    </source>
</evidence>
<keyword evidence="5" id="KW-0547">Nucleotide-binding</keyword>
<feature type="compositionally biased region" description="Low complexity" evidence="11">
    <location>
        <begin position="526"/>
        <end position="541"/>
    </location>
</feature>
<keyword evidence="6" id="KW-0418">Kinase</keyword>
<dbReference type="InterPro" id="IPR000719">
    <property type="entry name" value="Prot_kinase_dom"/>
</dbReference>
<dbReference type="RefSeq" id="XP_009165098.1">
    <property type="nucleotide sequence ID" value="XM_009166834.1"/>
</dbReference>
<sequence>MTDTTTQHSNSSPNFQIPSTGRLVRRSSQDLGLQITIHEGHAAFLQNYILGDRFGVGGFGHVHRARRLSDNREVVVKEIRSEKVPCWCQVDSQLMPIEVVLLMLCQGLPGVVRFLDAFNLGQSWVLVMDRVSEYTCDMFDYIGERGTLPEDEAAHYFHQLAGILLACHQAGVLHRDIKDENILINRATNELVLIDFGSGAFLESRLYTDFDGTRVYCPPEWILHNSYYGKQAEVWSLGVLLYDMLCGDIPFVNDKGITGGKLRYRKTNISQAAKDLIGSCLSMEPDKRPTLMEILQHPWMAHHRPQRHETQPKSLLIALNALEEANNINCLRELPLTAYSAPVESCPSSQQPSPASSTFRTGSPSFNAAPNVLTSSCSSISSSPQSACELEFMDDASRYTCPVFDVPLDSTKSPNDIGGSSTVNSLADPSHASTPRQPIADQHSGVSHRSFGSDGSVSITASNTLPSISVAMHHIDYGCWPDVNNVDSLHTRLSSNACLSHSHRSSVSAHIGQQQTALPPLPRIHSNGSGSSSGYYSRSDSLSSNEGKHLVSAVSVSGSRTCSTASHVASVMSVPNMTTTRLPCTTTLTTTHSLSRPIREPTMHTHCWRSGSASTGSTSSSVSSNSSCCSDKGNLYDSPLPHSAPSSATTILQQCNVPPFLTTDCRIENNDNSTNNVVAPWQVLFSCRKNGTQSHCLSSTSTKSSTTNSTPVYPTVSANSTSQSAISSNSEAMGRFCQLFSSSPTSTHNKLRSPHIPFPPTNWFLGHSSRPSHIWRPS</sequence>
<dbReference type="EC" id="2.7.11.1" evidence="2"/>
<dbReference type="Gene3D" id="3.30.200.20">
    <property type="entry name" value="Phosphorylase Kinase, domain 1"/>
    <property type="match status" value="1"/>
</dbReference>
<feature type="region of interest" description="Disordered" evidence="11">
    <location>
        <begin position="342"/>
        <end position="362"/>
    </location>
</feature>
<dbReference type="Pfam" id="PF00069">
    <property type="entry name" value="Pkinase"/>
    <property type="match status" value="1"/>
</dbReference>
<dbReference type="InterPro" id="IPR011009">
    <property type="entry name" value="Kinase-like_dom_sf"/>
</dbReference>
<dbReference type="Gene3D" id="1.10.510.10">
    <property type="entry name" value="Transferase(Phosphotransferase) domain 1"/>
    <property type="match status" value="1"/>
</dbReference>
<dbReference type="PROSITE" id="PS00108">
    <property type="entry name" value="PROTEIN_KINASE_ST"/>
    <property type="match status" value="1"/>
</dbReference>
<feature type="region of interest" description="Disordered" evidence="11">
    <location>
        <begin position="509"/>
        <end position="541"/>
    </location>
</feature>
<dbReference type="PANTHER" id="PTHR22984">
    <property type="entry name" value="SERINE/THREONINE-PROTEIN KINASE PIM"/>
    <property type="match status" value="1"/>
</dbReference>
<dbReference type="GO" id="GO:0005737">
    <property type="term" value="C:cytoplasm"/>
    <property type="evidence" value="ECO:0007669"/>
    <property type="project" value="TreeGrafter"/>
</dbReference>
<comment type="cofactor">
    <cofactor evidence="1">
        <name>Mg(2+)</name>
        <dbReference type="ChEBI" id="CHEBI:18420"/>
    </cofactor>
</comment>
<evidence type="ECO:0000313" key="14">
    <source>
        <dbReference type="Proteomes" id="UP000054324"/>
    </source>
</evidence>
<evidence type="ECO:0000256" key="4">
    <source>
        <dbReference type="ARBA" id="ARBA00022679"/>
    </source>
</evidence>
<dbReference type="EMBL" id="KL596650">
    <property type="protein sequence ID" value="KER31100.1"/>
    <property type="molecule type" value="Genomic_DNA"/>
</dbReference>